<name>A0AAE1G9L9_PETCI</name>
<accession>A0AAE1G9L9</accession>
<dbReference type="SUPFAM" id="SSF56672">
    <property type="entry name" value="DNA/RNA polymerases"/>
    <property type="match status" value="1"/>
</dbReference>
<dbReference type="EMBL" id="JAWQEG010000621">
    <property type="protein sequence ID" value="KAK3887612.1"/>
    <property type="molecule type" value="Genomic_DNA"/>
</dbReference>
<protein>
    <submittedName>
        <fullName evidence="1">Uncharacterized protein</fullName>
    </submittedName>
</protein>
<dbReference type="InterPro" id="IPR043502">
    <property type="entry name" value="DNA/RNA_pol_sf"/>
</dbReference>
<comment type="caution">
    <text evidence="1">The sequence shown here is derived from an EMBL/GenBank/DDBJ whole genome shotgun (WGS) entry which is preliminary data.</text>
</comment>
<gene>
    <name evidence="1" type="ORF">Pcinc_008316</name>
</gene>
<organism evidence="1 2">
    <name type="scientific">Petrolisthes cinctipes</name>
    <name type="common">Flat porcelain crab</name>
    <dbReference type="NCBI Taxonomy" id="88211"/>
    <lineage>
        <taxon>Eukaryota</taxon>
        <taxon>Metazoa</taxon>
        <taxon>Ecdysozoa</taxon>
        <taxon>Arthropoda</taxon>
        <taxon>Crustacea</taxon>
        <taxon>Multicrustacea</taxon>
        <taxon>Malacostraca</taxon>
        <taxon>Eumalacostraca</taxon>
        <taxon>Eucarida</taxon>
        <taxon>Decapoda</taxon>
        <taxon>Pleocyemata</taxon>
        <taxon>Anomura</taxon>
        <taxon>Galatheoidea</taxon>
        <taxon>Porcellanidae</taxon>
        <taxon>Petrolisthes</taxon>
    </lineage>
</organism>
<evidence type="ECO:0000313" key="2">
    <source>
        <dbReference type="Proteomes" id="UP001286313"/>
    </source>
</evidence>
<reference evidence="1" key="1">
    <citation type="submission" date="2023-10" db="EMBL/GenBank/DDBJ databases">
        <title>Genome assemblies of two species of porcelain crab, Petrolisthes cinctipes and Petrolisthes manimaculis (Anomura: Porcellanidae).</title>
        <authorList>
            <person name="Angst P."/>
        </authorList>
    </citation>
    <scope>NUCLEOTIDE SEQUENCE</scope>
    <source>
        <strain evidence="1">PB745_01</strain>
        <tissue evidence="1">Gill</tissue>
    </source>
</reference>
<keyword evidence="2" id="KW-1185">Reference proteome</keyword>
<dbReference type="Gene3D" id="3.10.10.10">
    <property type="entry name" value="HIV Type 1 Reverse Transcriptase, subunit A, domain 1"/>
    <property type="match status" value="1"/>
</dbReference>
<sequence length="191" mass="20849">MKAMRWKAILSHLPPVFKSATKVDLRKSAIDSAVLFDVDRVKEALWVADKAASISFQHAAARVLVKPRPATGTPLVERGSRSNTAVGGSLARKLDGWIAIGVEAWVLTVLNEGYKILFATHPPVTFKTVVFRSYSLASEKGKALDLEVQLLLTNRAMEEAPASPGFYSHIFVVTKATGGFRPVFDLSSLNR</sequence>
<dbReference type="GO" id="GO:0071897">
    <property type="term" value="P:DNA biosynthetic process"/>
    <property type="evidence" value="ECO:0007669"/>
    <property type="project" value="UniProtKB-ARBA"/>
</dbReference>
<proteinExistence type="predicted"/>
<dbReference type="Proteomes" id="UP001286313">
    <property type="component" value="Unassembled WGS sequence"/>
</dbReference>
<dbReference type="AlphaFoldDB" id="A0AAE1G9L9"/>
<evidence type="ECO:0000313" key="1">
    <source>
        <dbReference type="EMBL" id="KAK3887612.1"/>
    </source>
</evidence>